<evidence type="ECO:0000313" key="2">
    <source>
        <dbReference type="Proteomes" id="UP001162483"/>
    </source>
</evidence>
<feature type="non-terminal residue" evidence="1">
    <location>
        <position position="60"/>
    </location>
</feature>
<evidence type="ECO:0000313" key="1">
    <source>
        <dbReference type="EMBL" id="CAI9564213.1"/>
    </source>
</evidence>
<dbReference type="Proteomes" id="UP001162483">
    <property type="component" value="Unassembled WGS sequence"/>
</dbReference>
<name>A0ABN9CXZ6_9NEOB</name>
<reference evidence="1" key="1">
    <citation type="submission" date="2023-05" db="EMBL/GenBank/DDBJ databases">
        <authorList>
            <person name="Stuckert A."/>
        </authorList>
    </citation>
    <scope>NUCLEOTIDE SEQUENCE</scope>
</reference>
<proteinExistence type="predicted"/>
<accession>A0ABN9CXZ6</accession>
<protein>
    <submittedName>
        <fullName evidence="1">Uncharacterized protein</fullName>
    </submittedName>
</protein>
<sequence length="60" mass="6789">MDTDRWHSWGYTDHQGTLIISALMICVHVPSKQGRTDHLETRAPAQGFLEFGQGHRGPMI</sequence>
<comment type="caution">
    <text evidence="1">The sequence shown here is derived from an EMBL/GenBank/DDBJ whole genome shotgun (WGS) entry which is preliminary data.</text>
</comment>
<gene>
    <name evidence="1" type="ORF">SPARVUS_LOCUS5859727</name>
</gene>
<organism evidence="1 2">
    <name type="scientific">Staurois parvus</name>
    <dbReference type="NCBI Taxonomy" id="386267"/>
    <lineage>
        <taxon>Eukaryota</taxon>
        <taxon>Metazoa</taxon>
        <taxon>Chordata</taxon>
        <taxon>Craniata</taxon>
        <taxon>Vertebrata</taxon>
        <taxon>Euteleostomi</taxon>
        <taxon>Amphibia</taxon>
        <taxon>Batrachia</taxon>
        <taxon>Anura</taxon>
        <taxon>Neobatrachia</taxon>
        <taxon>Ranoidea</taxon>
        <taxon>Ranidae</taxon>
        <taxon>Staurois</taxon>
    </lineage>
</organism>
<dbReference type="EMBL" id="CATNWA010012846">
    <property type="protein sequence ID" value="CAI9564213.1"/>
    <property type="molecule type" value="Genomic_DNA"/>
</dbReference>
<keyword evidence="2" id="KW-1185">Reference proteome</keyword>